<protein>
    <submittedName>
        <fullName evidence="1">PIG-L family deacetylase</fullName>
    </submittedName>
</protein>
<dbReference type="AlphaFoldDB" id="A0A7D5SUD0"/>
<accession>A0A7D5SUD0</accession>
<keyword evidence="2" id="KW-1185">Reference proteome</keyword>
<dbReference type="RefSeq" id="WP_179921015.1">
    <property type="nucleotide sequence ID" value="NZ_CP058909.1"/>
</dbReference>
<gene>
    <name evidence="1" type="ORF">HZS54_05930</name>
</gene>
<dbReference type="PANTHER" id="PTHR12993">
    <property type="entry name" value="N-ACETYLGLUCOSAMINYL-PHOSPHATIDYLINOSITOL DE-N-ACETYLASE-RELATED"/>
    <property type="match status" value="1"/>
</dbReference>
<dbReference type="Gene3D" id="3.40.50.10320">
    <property type="entry name" value="LmbE-like"/>
    <property type="match status" value="1"/>
</dbReference>
<dbReference type="InterPro" id="IPR003737">
    <property type="entry name" value="GlcNAc_PI_deacetylase-related"/>
</dbReference>
<dbReference type="Pfam" id="PF02585">
    <property type="entry name" value="PIG-L"/>
    <property type="match status" value="1"/>
</dbReference>
<dbReference type="PANTHER" id="PTHR12993:SF11">
    <property type="entry name" value="N-ACETYLGLUCOSAMINYL-PHOSPHATIDYLINOSITOL DE-N-ACETYLASE"/>
    <property type="match status" value="1"/>
</dbReference>
<evidence type="ECO:0000313" key="2">
    <source>
        <dbReference type="Proteomes" id="UP000509346"/>
    </source>
</evidence>
<reference evidence="1 2" key="1">
    <citation type="submission" date="2020-07" db="EMBL/GenBank/DDBJ databases">
        <title>Halosimplex litoreum sp. nov. and Halosimplex rubrum sp. nov., isolated from different salt environments.</title>
        <authorList>
            <person name="Cui H."/>
        </authorList>
    </citation>
    <scope>NUCLEOTIDE SEQUENCE [LARGE SCALE GENOMIC DNA]</scope>
    <source>
        <strain evidence="1 2">R2</strain>
    </source>
</reference>
<dbReference type="OrthoDB" id="70547at2157"/>
<dbReference type="GeneID" id="56082109"/>
<organism evidence="1 2">
    <name type="scientific">Halosimplex pelagicum</name>
    <dbReference type="NCBI Taxonomy" id="869886"/>
    <lineage>
        <taxon>Archaea</taxon>
        <taxon>Methanobacteriati</taxon>
        <taxon>Methanobacteriota</taxon>
        <taxon>Stenosarchaea group</taxon>
        <taxon>Halobacteria</taxon>
        <taxon>Halobacteriales</taxon>
        <taxon>Haloarculaceae</taxon>
        <taxon>Halosimplex</taxon>
    </lineage>
</organism>
<proteinExistence type="predicted"/>
<name>A0A7D5SUD0_9EURY</name>
<dbReference type="EMBL" id="CP058909">
    <property type="protein sequence ID" value="QLH81207.1"/>
    <property type="molecule type" value="Genomic_DNA"/>
</dbReference>
<dbReference type="Proteomes" id="UP000509346">
    <property type="component" value="Chromosome"/>
</dbReference>
<sequence>MSVVVLAPHADDEVLGCGGTIRQLADDGVEVHLVIFTKGYEPAWPREHLEKRPDEIKAATEVLGIEDWTCLGFPSVKLDTVPQKEINDEVITIVESIQPETVFVPHPGDLNHDHAIVFDAGLVAARPHSGVDRILAYETLSESEWGGRAEQFDPTVYRDVSETLDIKVKAMHQYDSEVREFPHPRSEKAIRALARKRGSEAHFHAAEAFELIRERI</sequence>
<dbReference type="InterPro" id="IPR024078">
    <property type="entry name" value="LmbE-like_dom_sf"/>
</dbReference>
<dbReference type="KEGG" id="hpel:HZS54_05930"/>
<evidence type="ECO:0000313" key="1">
    <source>
        <dbReference type="EMBL" id="QLH81207.1"/>
    </source>
</evidence>
<dbReference type="SUPFAM" id="SSF102588">
    <property type="entry name" value="LmbE-like"/>
    <property type="match status" value="1"/>
</dbReference>
<dbReference type="GO" id="GO:0016811">
    <property type="term" value="F:hydrolase activity, acting on carbon-nitrogen (but not peptide) bonds, in linear amides"/>
    <property type="evidence" value="ECO:0007669"/>
    <property type="project" value="TreeGrafter"/>
</dbReference>